<dbReference type="SUPFAM" id="SSF51556">
    <property type="entry name" value="Metallo-dependent hydrolases"/>
    <property type="match status" value="1"/>
</dbReference>
<evidence type="ECO:0000313" key="4">
    <source>
        <dbReference type="Proteomes" id="UP000774570"/>
    </source>
</evidence>
<evidence type="ECO:0000259" key="2">
    <source>
        <dbReference type="Pfam" id="PF04909"/>
    </source>
</evidence>
<gene>
    <name evidence="3" type="ORF">K1Y72_11480</name>
</gene>
<sequence>MADEPEFVDTHVHYWRPSANDWYPGLRGGPLHRDVLPGAFPAPPRQVHVSAVTDLARALDEARWLDALRAETGVPTAVIGTIDPAAPWADTERLLFAQAESPAFRGVRVFSGLDPAGPVARSLFALLGERGWVHDLIARPADVPALLPALDAAPGTSFVLEHAGWPDGEAPEQFRAWRAAVAEVAARGNVDCKISGLGMALQTTDATRLRPFVETCIELFGVDRCFFGSNFPVDGLAGTYEEIIGAYRAITAGLSAADRAKLWSGNARRRYGLEA</sequence>
<keyword evidence="4" id="KW-1185">Reference proteome</keyword>
<dbReference type="RefSeq" id="WP_220165903.1">
    <property type="nucleotide sequence ID" value="NZ_JAIBOA010000006.1"/>
</dbReference>
<proteinExistence type="inferred from homology"/>
<dbReference type="InterPro" id="IPR032466">
    <property type="entry name" value="Metal_Hydrolase"/>
</dbReference>
<accession>A0ABS7FTX1</accession>
<organism evidence="3 4">
    <name type="scientific">Actinomadura parmotrematis</name>
    <dbReference type="NCBI Taxonomy" id="2864039"/>
    <lineage>
        <taxon>Bacteria</taxon>
        <taxon>Bacillati</taxon>
        <taxon>Actinomycetota</taxon>
        <taxon>Actinomycetes</taxon>
        <taxon>Streptosporangiales</taxon>
        <taxon>Thermomonosporaceae</taxon>
        <taxon>Actinomadura</taxon>
    </lineage>
</organism>
<dbReference type="EMBL" id="JAIBOA010000006">
    <property type="protein sequence ID" value="MBW8482993.1"/>
    <property type="molecule type" value="Genomic_DNA"/>
</dbReference>
<dbReference type="PANTHER" id="PTHR43569">
    <property type="entry name" value="AMIDOHYDROLASE"/>
    <property type="match status" value="1"/>
</dbReference>
<feature type="domain" description="Amidohydrolase-related" evidence="2">
    <location>
        <begin position="8"/>
        <end position="273"/>
    </location>
</feature>
<comment type="caution">
    <text evidence="3">The sequence shown here is derived from an EMBL/GenBank/DDBJ whole genome shotgun (WGS) entry which is preliminary data.</text>
</comment>
<evidence type="ECO:0000313" key="3">
    <source>
        <dbReference type="EMBL" id="MBW8482993.1"/>
    </source>
</evidence>
<dbReference type="Proteomes" id="UP000774570">
    <property type="component" value="Unassembled WGS sequence"/>
</dbReference>
<evidence type="ECO:0000256" key="1">
    <source>
        <dbReference type="ARBA" id="ARBA00038310"/>
    </source>
</evidence>
<dbReference type="InterPro" id="IPR006680">
    <property type="entry name" value="Amidohydro-rel"/>
</dbReference>
<protein>
    <submittedName>
        <fullName evidence="3">Amidohydrolase family protein</fullName>
    </submittedName>
</protein>
<dbReference type="Pfam" id="PF04909">
    <property type="entry name" value="Amidohydro_2"/>
    <property type="match status" value="1"/>
</dbReference>
<dbReference type="Gene3D" id="3.20.20.140">
    <property type="entry name" value="Metal-dependent hydrolases"/>
    <property type="match status" value="1"/>
</dbReference>
<dbReference type="InterPro" id="IPR052350">
    <property type="entry name" value="Metallo-dep_Lactonases"/>
</dbReference>
<comment type="similarity">
    <text evidence="1">Belongs to the metallo-dependent hydrolases superfamily.</text>
</comment>
<dbReference type="PANTHER" id="PTHR43569:SF1">
    <property type="entry name" value="BLL3371 PROTEIN"/>
    <property type="match status" value="1"/>
</dbReference>
<name>A0ABS7FTX1_9ACTN</name>
<reference evidence="3 4" key="1">
    <citation type="submission" date="2021-07" db="EMBL/GenBank/DDBJ databases">
        <title>Actinomadura sp. PM05-2 isolated from lichen.</title>
        <authorList>
            <person name="Somphong A."/>
            <person name="Phongsopitanun W."/>
            <person name="Tanasupawat S."/>
            <person name="Peongsungnone V."/>
        </authorList>
    </citation>
    <scope>NUCLEOTIDE SEQUENCE [LARGE SCALE GENOMIC DNA]</scope>
    <source>
        <strain evidence="3 4">PM05-2</strain>
    </source>
</reference>